<evidence type="ECO:0000313" key="3">
    <source>
        <dbReference type="Proteomes" id="UP000712600"/>
    </source>
</evidence>
<feature type="region of interest" description="Disordered" evidence="1">
    <location>
        <begin position="82"/>
        <end position="102"/>
    </location>
</feature>
<dbReference type="Proteomes" id="UP000712600">
    <property type="component" value="Unassembled WGS sequence"/>
</dbReference>
<dbReference type="EMBL" id="QGKX02001621">
    <property type="protein sequence ID" value="KAF3502883.1"/>
    <property type="molecule type" value="Genomic_DNA"/>
</dbReference>
<evidence type="ECO:0000256" key="1">
    <source>
        <dbReference type="SAM" id="MobiDB-lite"/>
    </source>
</evidence>
<feature type="region of interest" description="Disordered" evidence="1">
    <location>
        <begin position="136"/>
        <end position="206"/>
    </location>
</feature>
<protein>
    <submittedName>
        <fullName evidence="2">Uncharacterized protein</fullName>
    </submittedName>
</protein>
<reference evidence="2" key="1">
    <citation type="submission" date="2019-12" db="EMBL/GenBank/DDBJ databases">
        <title>Genome sequencing and annotation of Brassica cretica.</title>
        <authorList>
            <person name="Studholme D.J."/>
            <person name="Sarris P."/>
        </authorList>
    </citation>
    <scope>NUCLEOTIDE SEQUENCE</scope>
    <source>
        <strain evidence="2">PFS-109/04</strain>
        <tissue evidence="2">Leaf</tissue>
    </source>
</reference>
<evidence type="ECO:0000313" key="2">
    <source>
        <dbReference type="EMBL" id="KAF3502883.1"/>
    </source>
</evidence>
<dbReference type="AlphaFoldDB" id="A0A8S9NP67"/>
<name>A0A8S9NP67_BRACR</name>
<accession>A0A8S9NP67</accession>
<sequence length="253" mass="28279">MATEPSPETNFDDGIEEVFQRSTLDWLNQDELVAIYDRHATIPLPESLIALGPEPLEKGIFLYRARRFRDRFGWDDVEETRRKNCRSGPPVQGAQVTRTEATMERQEGDLFCRRNHHRGDNQFCVVHYLIRPAEEDGGADEDVVDEADEDGDVDEVDEDGGVDEAVEDGGVDEATEDGGEEDSTSSSDSDDVDGDPDYDPDLDESEKVNLGSSDVHLEQLDHSIHSLGYLDIKRGSCAWSSVQGECFWCGYVN</sequence>
<proteinExistence type="predicted"/>
<gene>
    <name evidence="2" type="ORF">F2Q69_00044795</name>
</gene>
<organism evidence="2 3">
    <name type="scientific">Brassica cretica</name>
    <name type="common">Mustard</name>
    <dbReference type="NCBI Taxonomy" id="69181"/>
    <lineage>
        <taxon>Eukaryota</taxon>
        <taxon>Viridiplantae</taxon>
        <taxon>Streptophyta</taxon>
        <taxon>Embryophyta</taxon>
        <taxon>Tracheophyta</taxon>
        <taxon>Spermatophyta</taxon>
        <taxon>Magnoliopsida</taxon>
        <taxon>eudicotyledons</taxon>
        <taxon>Gunneridae</taxon>
        <taxon>Pentapetalae</taxon>
        <taxon>rosids</taxon>
        <taxon>malvids</taxon>
        <taxon>Brassicales</taxon>
        <taxon>Brassicaceae</taxon>
        <taxon>Brassiceae</taxon>
        <taxon>Brassica</taxon>
    </lineage>
</organism>
<feature type="compositionally biased region" description="Acidic residues" evidence="1">
    <location>
        <begin position="136"/>
        <end position="204"/>
    </location>
</feature>
<comment type="caution">
    <text evidence="2">The sequence shown here is derived from an EMBL/GenBank/DDBJ whole genome shotgun (WGS) entry which is preliminary data.</text>
</comment>